<dbReference type="Gene3D" id="2.60.40.60">
    <property type="entry name" value="Cadherins"/>
    <property type="match status" value="1"/>
</dbReference>
<dbReference type="SUPFAM" id="SSF51120">
    <property type="entry name" value="beta-Roll"/>
    <property type="match status" value="1"/>
</dbReference>
<dbReference type="InterPro" id="IPR011049">
    <property type="entry name" value="Serralysin-like_metalloprot_C"/>
</dbReference>
<dbReference type="InterPro" id="IPR018511">
    <property type="entry name" value="Hemolysin-typ_Ca-bd_CS"/>
</dbReference>
<dbReference type="PANTHER" id="PTHR38340">
    <property type="entry name" value="S-LAYER PROTEIN"/>
    <property type="match status" value="1"/>
</dbReference>
<keyword evidence="2" id="KW-0964">Secreted</keyword>
<protein>
    <submittedName>
        <fullName evidence="4">Calcium-binding protein</fullName>
    </submittedName>
</protein>
<gene>
    <name evidence="4" type="ORF">FS320_03295</name>
</gene>
<dbReference type="Gene3D" id="2.150.10.10">
    <property type="entry name" value="Serralysin-like metalloprotease, C-terminal"/>
    <property type="match status" value="1"/>
</dbReference>
<dbReference type="PROSITE" id="PS00330">
    <property type="entry name" value="HEMOLYSIN_CALCIUM"/>
    <property type="match status" value="2"/>
</dbReference>
<evidence type="ECO:0000259" key="3">
    <source>
        <dbReference type="PROSITE" id="PS50268"/>
    </source>
</evidence>
<dbReference type="PANTHER" id="PTHR38340:SF1">
    <property type="entry name" value="S-LAYER PROTEIN"/>
    <property type="match status" value="1"/>
</dbReference>
<feature type="domain" description="Cadherin" evidence="3">
    <location>
        <begin position="141"/>
        <end position="225"/>
    </location>
</feature>
<evidence type="ECO:0000313" key="4">
    <source>
        <dbReference type="EMBL" id="MPR24276.1"/>
    </source>
</evidence>
<keyword evidence="5" id="KW-1185">Reference proteome</keyword>
<dbReference type="GO" id="GO:0016020">
    <property type="term" value="C:membrane"/>
    <property type="evidence" value="ECO:0007669"/>
    <property type="project" value="InterPro"/>
</dbReference>
<comment type="subcellular location">
    <subcellularLocation>
        <location evidence="1">Secreted</location>
    </subcellularLocation>
</comment>
<organism evidence="4 5">
    <name type="scientific">Microvirga tunisiensis</name>
    <dbReference type="NCBI Taxonomy" id="2108360"/>
    <lineage>
        <taxon>Bacteria</taxon>
        <taxon>Pseudomonadati</taxon>
        <taxon>Pseudomonadota</taxon>
        <taxon>Alphaproteobacteria</taxon>
        <taxon>Hyphomicrobiales</taxon>
        <taxon>Methylobacteriaceae</taxon>
        <taxon>Microvirga</taxon>
    </lineage>
</organism>
<accession>A0A5N7MK12</accession>
<proteinExistence type="predicted"/>
<dbReference type="InterPro" id="IPR050557">
    <property type="entry name" value="RTX_toxin/Mannuronan_C5-epim"/>
</dbReference>
<dbReference type="CDD" id="cd11304">
    <property type="entry name" value="Cadherin_repeat"/>
    <property type="match status" value="1"/>
</dbReference>
<dbReference type="Pfam" id="PF00353">
    <property type="entry name" value="HemolysinCabind"/>
    <property type="match status" value="2"/>
</dbReference>
<evidence type="ECO:0000256" key="2">
    <source>
        <dbReference type="ARBA" id="ARBA00022525"/>
    </source>
</evidence>
<dbReference type="EMBL" id="VOSK01000005">
    <property type="protein sequence ID" value="MPR24276.1"/>
    <property type="molecule type" value="Genomic_DNA"/>
</dbReference>
<dbReference type="InterPro" id="IPR001343">
    <property type="entry name" value="Hemolysn_Ca-bd"/>
</dbReference>
<dbReference type="PROSITE" id="PS50268">
    <property type="entry name" value="CADHERIN_2"/>
    <property type="match status" value="1"/>
</dbReference>
<dbReference type="Proteomes" id="UP000403266">
    <property type="component" value="Unassembled WGS sequence"/>
</dbReference>
<dbReference type="InterPro" id="IPR002126">
    <property type="entry name" value="Cadherin-like_dom"/>
</dbReference>
<dbReference type="GO" id="GO:0005576">
    <property type="term" value="C:extracellular region"/>
    <property type="evidence" value="ECO:0007669"/>
    <property type="project" value="UniProtKB-SubCell"/>
</dbReference>
<comment type="caution">
    <text evidence="4">The sequence shown here is derived from an EMBL/GenBank/DDBJ whole genome shotgun (WGS) entry which is preliminary data.</text>
</comment>
<dbReference type="GO" id="GO:0007156">
    <property type="term" value="P:homophilic cell adhesion via plasma membrane adhesion molecules"/>
    <property type="evidence" value="ECO:0007669"/>
    <property type="project" value="InterPro"/>
</dbReference>
<dbReference type="OrthoDB" id="8017537at2"/>
<evidence type="ECO:0000313" key="5">
    <source>
        <dbReference type="Proteomes" id="UP000403266"/>
    </source>
</evidence>
<evidence type="ECO:0000256" key="1">
    <source>
        <dbReference type="ARBA" id="ARBA00004613"/>
    </source>
</evidence>
<dbReference type="GO" id="GO:0005509">
    <property type="term" value="F:calcium ion binding"/>
    <property type="evidence" value="ECO:0007669"/>
    <property type="project" value="InterPro"/>
</dbReference>
<name>A0A5N7MK12_9HYPH</name>
<sequence>MASSAESTIGLGSLGDNMATVTLSNSTIVENPQVGTIVGFIGVTGEGASENAAFRLIDPGSGRFEIKPISQEGILNWVLVVKNSVSGDGSSLFDFENDALNHFTFKISATGDVGTVVATTTLTVSVSDNTAPTEIILSDSSVVEHAQTGTVIGSLWAFDPDDDDTFTYTLTDDAGGRFDIVDGNVVVKDGSLLDYLSAKSHQITVEVKDSDGNIHTANLTINVSDAVNIRNGTATNDRLHDSARSDLFKDLSGNDTLYGLAGDDMLNGGAGNDKLYGLAGNDTLNGGAGKDFLSGGDGADTFVFDNPFKKGHFDHINDFKSGQDKIHFDLDALTGFKVKAAKSDLLDLAKKSKLDKKSSVGLDKVFKEGKLEKKFFTVGTASNDGNDYVVYTKKSGTVYLDVDGSGSANPIEILKLKPGTTLSFNDFLFI</sequence>
<dbReference type="PRINTS" id="PR00313">
    <property type="entry name" value="CABNDNGRPT"/>
</dbReference>
<dbReference type="AlphaFoldDB" id="A0A5N7MK12"/>
<reference evidence="4 5" key="1">
    <citation type="journal article" date="2019" name="Syst. Appl. Microbiol.">
        <title>Microvirga tunisiensis sp. nov., a root nodule symbiotic bacterium isolated from Lupinus micranthus and L. luteus grown in Northern Tunisia.</title>
        <authorList>
            <person name="Msaddak A."/>
            <person name="Rejili M."/>
            <person name="Duran D."/>
            <person name="Mars M."/>
            <person name="Palacios J.M."/>
            <person name="Ruiz-Argueso T."/>
            <person name="Rey L."/>
            <person name="Imperial J."/>
        </authorList>
    </citation>
    <scope>NUCLEOTIDE SEQUENCE [LARGE SCALE GENOMIC DNA]</scope>
    <source>
        <strain evidence="4 5">Lmie10</strain>
    </source>
</reference>